<protein>
    <submittedName>
        <fullName evidence="4">TetR/AcrR family transcriptional regulator</fullName>
    </submittedName>
</protein>
<keyword evidence="1 2" id="KW-0238">DNA-binding</keyword>
<dbReference type="InterPro" id="IPR023772">
    <property type="entry name" value="DNA-bd_HTH_TetR-type_CS"/>
</dbReference>
<dbReference type="InterPro" id="IPR001647">
    <property type="entry name" value="HTH_TetR"/>
</dbReference>
<dbReference type="InterPro" id="IPR050109">
    <property type="entry name" value="HTH-type_TetR-like_transc_reg"/>
</dbReference>
<dbReference type="RefSeq" id="WP_377466758.1">
    <property type="nucleotide sequence ID" value="NZ_JBHUOP010000004.1"/>
</dbReference>
<gene>
    <name evidence="4" type="ORF">ACFSYH_09695</name>
</gene>
<feature type="domain" description="HTH tetR-type" evidence="3">
    <location>
        <begin position="28"/>
        <end position="88"/>
    </location>
</feature>
<evidence type="ECO:0000313" key="4">
    <source>
        <dbReference type="EMBL" id="MFD2840842.1"/>
    </source>
</evidence>
<dbReference type="PRINTS" id="PR00455">
    <property type="entry name" value="HTHTETR"/>
</dbReference>
<evidence type="ECO:0000313" key="5">
    <source>
        <dbReference type="Proteomes" id="UP001597391"/>
    </source>
</evidence>
<reference evidence="5" key="1">
    <citation type="journal article" date="2019" name="Int. J. Syst. Evol. Microbiol.">
        <title>The Global Catalogue of Microorganisms (GCM) 10K type strain sequencing project: providing services to taxonomists for standard genome sequencing and annotation.</title>
        <authorList>
            <consortium name="The Broad Institute Genomics Platform"/>
            <consortium name="The Broad Institute Genome Sequencing Center for Infectious Disease"/>
            <person name="Wu L."/>
            <person name="Ma J."/>
        </authorList>
    </citation>
    <scope>NUCLEOTIDE SEQUENCE [LARGE SCALE GENOMIC DNA]</scope>
    <source>
        <strain evidence="5">KCTC 33576</strain>
    </source>
</reference>
<dbReference type="PROSITE" id="PS50977">
    <property type="entry name" value="HTH_TETR_2"/>
    <property type="match status" value="1"/>
</dbReference>
<evidence type="ECO:0000259" key="3">
    <source>
        <dbReference type="PROSITE" id="PS50977"/>
    </source>
</evidence>
<sequence>MVSLQTAPHSPLGQAPALGTERKRLSALERRAQLLDIARDLFAGHGYHHISMDDIAVAAHVTKPVLYKHFPSKFELYLAILNDLSSVLVETARTELIQALEISDESATSGASTVLGDLIPRAGAGAPASAVPPELAVSAQHDGYLAVKAVLDSYILFVEEAGLAASLLFESDVTRDPTLRAQLNAPSAHISGLLCDALTRAVGASRTQLEPLADTVTALGRHLAVELLHNLPEQTATFSLDLGTEQVARFAWHGIQASTSTA</sequence>
<dbReference type="PROSITE" id="PS01081">
    <property type="entry name" value="HTH_TETR_1"/>
    <property type="match status" value="1"/>
</dbReference>
<proteinExistence type="predicted"/>
<dbReference type="Pfam" id="PF00440">
    <property type="entry name" value="TetR_N"/>
    <property type="match status" value="1"/>
</dbReference>
<dbReference type="SUPFAM" id="SSF46689">
    <property type="entry name" value="Homeodomain-like"/>
    <property type="match status" value="1"/>
</dbReference>
<dbReference type="Gene3D" id="1.10.357.10">
    <property type="entry name" value="Tetracycline Repressor, domain 2"/>
    <property type="match status" value="1"/>
</dbReference>
<dbReference type="PANTHER" id="PTHR30055">
    <property type="entry name" value="HTH-TYPE TRANSCRIPTIONAL REGULATOR RUTR"/>
    <property type="match status" value="1"/>
</dbReference>
<evidence type="ECO:0000256" key="1">
    <source>
        <dbReference type="ARBA" id="ARBA00023125"/>
    </source>
</evidence>
<dbReference type="Proteomes" id="UP001597391">
    <property type="component" value="Unassembled WGS sequence"/>
</dbReference>
<organism evidence="4 5">
    <name type="scientific">Populibacterium corticicola</name>
    <dbReference type="NCBI Taxonomy" id="1812826"/>
    <lineage>
        <taxon>Bacteria</taxon>
        <taxon>Bacillati</taxon>
        <taxon>Actinomycetota</taxon>
        <taxon>Actinomycetes</taxon>
        <taxon>Micrococcales</taxon>
        <taxon>Jonesiaceae</taxon>
        <taxon>Populibacterium</taxon>
    </lineage>
</organism>
<evidence type="ECO:0000256" key="2">
    <source>
        <dbReference type="PROSITE-ProRule" id="PRU00335"/>
    </source>
</evidence>
<dbReference type="EMBL" id="JBHUOP010000004">
    <property type="protein sequence ID" value="MFD2840842.1"/>
    <property type="molecule type" value="Genomic_DNA"/>
</dbReference>
<feature type="DNA-binding region" description="H-T-H motif" evidence="2">
    <location>
        <begin position="51"/>
        <end position="70"/>
    </location>
</feature>
<name>A0ABW5XG56_9MICO</name>
<dbReference type="PANTHER" id="PTHR30055:SF160">
    <property type="entry name" value="TRANSCRIPTIONAL REGULATORY PROTEIN (PROBABLY ASNC-FAMILY)-RELATED"/>
    <property type="match status" value="1"/>
</dbReference>
<dbReference type="InterPro" id="IPR009057">
    <property type="entry name" value="Homeodomain-like_sf"/>
</dbReference>
<keyword evidence="5" id="KW-1185">Reference proteome</keyword>
<comment type="caution">
    <text evidence="4">The sequence shown here is derived from an EMBL/GenBank/DDBJ whole genome shotgun (WGS) entry which is preliminary data.</text>
</comment>
<accession>A0ABW5XG56</accession>